<proteinExistence type="predicted"/>
<gene>
    <name evidence="1" type="ORF">L1F31_09775</name>
</gene>
<accession>A0ABY5SMY7</accession>
<reference evidence="1" key="1">
    <citation type="submission" date="2022-03" db="EMBL/GenBank/DDBJ databases">
        <title>Brevibacterium spongiae sp. nov., isolated from marine sponge.</title>
        <authorList>
            <person name="Li Z."/>
            <person name="Zhang M."/>
        </authorList>
    </citation>
    <scope>NUCLEOTIDE SEQUENCE</scope>
    <source>
        <strain evidence="1">WHS-Z9</strain>
    </source>
</reference>
<dbReference type="EMBL" id="CP093443">
    <property type="protein sequence ID" value="UVI34434.1"/>
    <property type="molecule type" value="Genomic_DNA"/>
</dbReference>
<dbReference type="RefSeq" id="WP_265417117.1">
    <property type="nucleotide sequence ID" value="NZ_CP093443.1"/>
</dbReference>
<name>A0ABY5SMY7_9MICO</name>
<organism evidence="1 2">
    <name type="scientific">Brevibacterium spongiae</name>
    <dbReference type="NCBI Taxonomy" id="2909672"/>
    <lineage>
        <taxon>Bacteria</taxon>
        <taxon>Bacillati</taxon>
        <taxon>Actinomycetota</taxon>
        <taxon>Actinomycetes</taxon>
        <taxon>Micrococcales</taxon>
        <taxon>Brevibacteriaceae</taxon>
        <taxon>Brevibacterium</taxon>
    </lineage>
</organism>
<evidence type="ECO:0008006" key="3">
    <source>
        <dbReference type="Google" id="ProtNLM"/>
    </source>
</evidence>
<evidence type="ECO:0000313" key="2">
    <source>
        <dbReference type="Proteomes" id="UP001064879"/>
    </source>
</evidence>
<keyword evidence="2" id="KW-1185">Reference proteome</keyword>
<dbReference type="Proteomes" id="UP001064879">
    <property type="component" value="Chromosome"/>
</dbReference>
<protein>
    <recommendedName>
        <fullName evidence="3">Acetone carboxylase</fullName>
    </recommendedName>
</protein>
<evidence type="ECO:0000313" key="1">
    <source>
        <dbReference type="EMBL" id="UVI34434.1"/>
    </source>
</evidence>
<sequence>MSDEQLQCSAKGCRATATRAILWNNPRVHAPDRKKTWLACAEHLDYLRDFLTLRDFYLSDVSIDDIPEDAG</sequence>